<dbReference type="PATRIC" id="fig|1267766.3.peg.2336"/>
<dbReference type="STRING" id="1267766.WYH_02310"/>
<evidence type="ECO:0000313" key="5">
    <source>
        <dbReference type="Proteomes" id="UP000034392"/>
    </source>
</evidence>
<feature type="region of interest" description="Disordered" evidence="1">
    <location>
        <begin position="110"/>
        <end position="135"/>
    </location>
</feature>
<feature type="chain" id="PRO_5002518057" description="Glycine zipper domain-containing protein" evidence="2">
    <location>
        <begin position="37"/>
        <end position="286"/>
    </location>
</feature>
<dbReference type="Proteomes" id="UP000034392">
    <property type="component" value="Chromosome"/>
</dbReference>
<gene>
    <name evidence="4" type="ORF">WYH_02310</name>
</gene>
<dbReference type="AlphaFoldDB" id="A0A0F7KVW1"/>
<keyword evidence="2" id="KW-0732">Signal</keyword>
<keyword evidence="5" id="KW-1185">Reference proteome</keyword>
<sequence>MAAMSAASEPGLLPMTNRSFAIISITALAWSCPALAQEAPAEAMPRIEAGSFDGEWIGDWEAPETYRGVWRGTYIGANGEPVETEFRGVFLSDDGLVSDDGAVFHRDPQGARRHLKRQMPGGSGPGRHDFRQPGSNAQPVGYTPQQRADWLNQCRARYWQAEASNGGNGALVGGLLGAAIGGFAGNRIADGDRLLGTVIGAGVGGVAGAVIGDSVDGSSRRAPEAYVDACEDYLLRYERSYAEQGYSQAPGYGPVRWVRVPIRYEDRPEIEGIAVEPDASAATPSQ</sequence>
<dbReference type="InterPro" id="IPR039567">
    <property type="entry name" value="Gly-zipper"/>
</dbReference>
<dbReference type="EMBL" id="CP011452">
    <property type="protein sequence ID" value="AKH43342.1"/>
    <property type="molecule type" value="Genomic_DNA"/>
</dbReference>
<organism evidence="4 5">
    <name type="scientific">Croceibacterium atlanticum</name>
    <dbReference type="NCBI Taxonomy" id="1267766"/>
    <lineage>
        <taxon>Bacteria</taxon>
        <taxon>Pseudomonadati</taxon>
        <taxon>Pseudomonadota</taxon>
        <taxon>Alphaproteobacteria</taxon>
        <taxon>Sphingomonadales</taxon>
        <taxon>Erythrobacteraceae</taxon>
        <taxon>Croceibacterium</taxon>
    </lineage>
</organism>
<dbReference type="Pfam" id="PF13488">
    <property type="entry name" value="Gly-zipper_Omp"/>
    <property type="match status" value="1"/>
</dbReference>
<feature type="domain" description="Glycine zipper" evidence="3">
    <location>
        <begin position="169"/>
        <end position="216"/>
    </location>
</feature>
<evidence type="ECO:0000313" key="4">
    <source>
        <dbReference type="EMBL" id="AKH43342.1"/>
    </source>
</evidence>
<evidence type="ECO:0000259" key="3">
    <source>
        <dbReference type="Pfam" id="PF13488"/>
    </source>
</evidence>
<accession>A0A0F7KVW1</accession>
<protein>
    <recommendedName>
        <fullName evidence="3">Glycine zipper domain-containing protein</fullName>
    </recommendedName>
</protein>
<proteinExistence type="predicted"/>
<reference evidence="4" key="1">
    <citation type="submission" date="2015-05" db="EMBL/GenBank/DDBJ databases">
        <title>The complete genome of Altererythrobacter atlanticus strain 26DY36.</title>
        <authorList>
            <person name="Wu Y.-H."/>
            <person name="Cheng H."/>
            <person name="Wu X.-W."/>
        </authorList>
    </citation>
    <scope>NUCLEOTIDE SEQUENCE [LARGE SCALE GENOMIC DNA]</scope>
    <source>
        <strain evidence="4">26DY36</strain>
    </source>
</reference>
<dbReference type="KEGG" id="aay:WYH_02310"/>
<name>A0A0F7KVW1_9SPHN</name>
<feature type="signal peptide" evidence="2">
    <location>
        <begin position="1"/>
        <end position="36"/>
    </location>
</feature>
<dbReference type="RefSeq" id="WP_053833553.1">
    <property type="nucleotide sequence ID" value="NZ_CP011452.2"/>
</dbReference>
<evidence type="ECO:0000256" key="1">
    <source>
        <dbReference type="SAM" id="MobiDB-lite"/>
    </source>
</evidence>
<evidence type="ECO:0000256" key="2">
    <source>
        <dbReference type="SAM" id="SignalP"/>
    </source>
</evidence>